<dbReference type="Pfam" id="PF03706">
    <property type="entry name" value="LPG_synthase_TM"/>
    <property type="match status" value="1"/>
</dbReference>
<protein>
    <recommendedName>
        <fullName evidence="6">Phosphatidylglycerol lysyltransferase</fullName>
        <ecNumber evidence="6">2.3.2.3</ecNumber>
    </recommendedName>
    <alternativeName>
        <fullName evidence="6">Lysylphosphatidylglycerol synthase</fullName>
    </alternativeName>
</protein>
<dbReference type="Proteomes" id="UP000051673">
    <property type="component" value="Unassembled WGS sequence"/>
</dbReference>
<evidence type="ECO:0000256" key="5">
    <source>
        <dbReference type="ARBA" id="ARBA00023136"/>
    </source>
</evidence>
<dbReference type="GO" id="GO:0050071">
    <property type="term" value="F:phosphatidylglycerol lysyltransferase activity"/>
    <property type="evidence" value="ECO:0007669"/>
    <property type="project" value="UniProtKB-EC"/>
</dbReference>
<dbReference type="InterPro" id="IPR022791">
    <property type="entry name" value="L-PG_synthase/AglD"/>
</dbReference>
<dbReference type="EC" id="2.3.2.3" evidence="6"/>
<dbReference type="GO" id="GO:0006629">
    <property type="term" value="P:lipid metabolic process"/>
    <property type="evidence" value="ECO:0007669"/>
    <property type="project" value="UniProtKB-KW"/>
</dbReference>
<feature type="transmembrane region" description="Helical" evidence="6">
    <location>
        <begin position="7"/>
        <end position="24"/>
    </location>
</feature>
<name>A0A0R2JKC0_9LACO</name>
<reference evidence="7 8" key="1">
    <citation type="journal article" date="2015" name="Genome Announc.">
        <title>Expanding the biotechnology potential of lactobacilli through comparative genomics of 213 strains and associated genera.</title>
        <authorList>
            <person name="Sun Z."/>
            <person name="Harris H.M."/>
            <person name="McCann A."/>
            <person name="Guo C."/>
            <person name="Argimon S."/>
            <person name="Zhang W."/>
            <person name="Yang X."/>
            <person name="Jeffery I.B."/>
            <person name="Cooney J.C."/>
            <person name="Kagawa T.F."/>
            <person name="Liu W."/>
            <person name="Song Y."/>
            <person name="Salvetti E."/>
            <person name="Wrobel A."/>
            <person name="Rasinkangas P."/>
            <person name="Parkhill J."/>
            <person name="Rea M.C."/>
            <person name="O'Sullivan O."/>
            <person name="Ritari J."/>
            <person name="Douillard F.P."/>
            <person name="Paul Ross R."/>
            <person name="Yang R."/>
            <person name="Briner A.E."/>
            <person name="Felis G.E."/>
            <person name="de Vos W.M."/>
            <person name="Barrangou R."/>
            <person name="Klaenhammer T.R."/>
            <person name="Caufield P.W."/>
            <person name="Cui Y."/>
            <person name="Zhang H."/>
            <person name="O'Toole P.W."/>
        </authorList>
    </citation>
    <scope>NUCLEOTIDE SEQUENCE [LARGE SCALE GENOMIC DNA]</scope>
    <source>
        <strain evidence="7 8">DSM 20014</strain>
    </source>
</reference>
<evidence type="ECO:0000256" key="6">
    <source>
        <dbReference type="RuleBase" id="RU363042"/>
    </source>
</evidence>
<keyword evidence="2" id="KW-1003">Cell membrane</keyword>
<evidence type="ECO:0000256" key="4">
    <source>
        <dbReference type="ARBA" id="ARBA00022989"/>
    </source>
</evidence>
<gene>
    <name evidence="6" type="primary">mprF</name>
    <name evidence="7" type="ORF">IV67_GL001372</name>
</gene>
<dbReference type="RefSeq" id="WP_057786259.1">
    <property type="nucleotide sequence ID" value="NZ_JQCD01000011.1"/>
</dbReference>
<dbReference type="GO" id="GO:0005886">
    <property type="term" value="C:plasma membrane"/>
    <property type="evidence" value="ECO:0007669"/>
    <property type="project" value="UniProtKB-SubCell"/>
</dbReference>
<keyword evidence="6" id="KW-0443">Lipid metabolism</keyword>
<dbReference type="STRING" id="1620.IV67_GL001372"/>
<evidence type="ECO:0000256" key="2">
    <source>
        <dbReference type="ARBA" id="ARBA00022475"/>
    </source>
</evidence>
<keyword evidence="4 6" id="KW-1133">Transmembrane helix</keyword>
<evidence type="ECO:0000256" key="1">
    <source>
        <dbReference type="ARBA" id="ARBA00004651"/>
    </source>
</evidence>
<dbReference type="OrthoDB" id="9810654at2"/>
<feature type="transmembrane region" description="Helical" evidence="6">
    <location>
        <begin position="124"/>
        <end position="146"/>
    </location>
</feature>
<comment type="caution">
    <text evidence="7">The sequence shown here is derived from an EMBL/GenBank/DDBJ whole genome shotgun (WGS) entry which is preliminary data.</text>
</comment>
<sequence length="340" mass="38363">MTKKNSIVFVLMLVLGVIIFWWSFRDVSWEQFAHSMGNANWGWLALAVLAMIIYLVLEAVVVKIFVDDIHEKISWRDALRVPLVEQLGNGITPFAAGGQPMQMVALAQSGIDVGRAGSILTMKFIIYQGMIVVNFLIALVIGYQYLTETIHSWTVVLFLGFLVHLFVIIALLMVMYWPKATDWLVQTFTKVVRPISEKKANQWQNVLEEKVANFHQESDMMRKNYMPVLKAMAVTFVQLMAFYLIPYFILLGLGANHVDLLLVMALNVLIVMVISLFPIPGGAGGAEIGFSVLFAQFLPSHAQLVIAMILWRLITYYFGMFAGIFAFNIPTTSKQLQKSK</sequence>
<feature type="transmembrane region" description="Helical" evidence="6">
    <location>
        <begin position="316"/>
        <end position="333"/>
    </location>
</feature>
<organism evidence="7 8">
    <name type="scientific">Weissella minor</name>
    <dbReference type="NCBI Taxonomy" id="1620"/>
    <lineage>
        <taxon>Bacteria</taxon>
        <taxon>Bacillati</taxon>
        <taxon>Bacillota</taxon>
        <taxon>Bacilli</taxon>
        <taxon>Lactobacillales</taxon>
        <taxon>Lactobacillaceae</taxon>
        <taxon>Weissella</taxon>
    </lineage>
</organism>
<comment type="subcellular location">
    <subcellularLocation>
        <location evidence="1 6">Cell membrane</location>
        <topology evidence="1 6">Multi-pass membrane protein</topology>
    </subcellularLocation>
</comment>
<evidence type="ECO:0000313" key="8">
    <source>
        <dbReference type="Proteomes" id="UP000051673"/>
    </source>
</evidence>
<feature type="transmembrane region" description="Helical" evidence="6">
    <location>
        <begin position="228"/>
        <end position="249"/>
    </location>
</feature>
<dbReference type="PANTHER" id="PTHR37693">
    <property type="entry name" value="PHOSPHATIDYLGLYCEROL LYSYLTRANSFERASE"/>
    <property type="match status" value="1"/>
</dbReference>
<dbReference type="NCBIfam" id="TIGR00374">
    <property type="entry name" value="flippase-like domain"/>
    <property type="match status" value="1"/>
</dbReference>
<proteinExistence type="inferred from homology"/>
<dbReference type="AlphaFoldDB" id="A0A0R2JKC0"/>
<feature type="transmembrane region" description="Helical" evidence="6">
    <location>
        <begin position="152"/>
        <end position="177"/>
    </location>
</feature>
<keyword evidence="6" id="KW-0046">Antibiotic resistance</keyword>
<keyword evidence="8" id="KW-1185">Reference proteome</keyword>
<dbReference type="PATRIC" id="fig|1620.3.peg.1388"/>
<comment type="catalytic activity">
    <reaction evidence="6">
        <text>L-lysyl-tRNA(Lys) + a 1,2-diacyl-sn-glycero-3-phospho-(1'-sn-glycerol) = a 1,2-diacyl-sn-glycero-3-phospho-1'-(3'-O-L-lysyl)-sn-glycerol + tRNA(Lys)</text>
        <dbReference type="Rhea" id="RHEA:10668"/>
        <dbReference type="Rhea" id="RHEA-COMP:9696"/>
        <dbReference type="Rhea" id="RHEA-COMP:9697"/>
        <dbReference type="ChEBI" id="CHEBI:64716"/>
        <dbReference type="ChEBI" id="CHEBI:75792"/>
        <dbReference type="ChEBI" id="CHEBI:78442"/>
        <dbReference type="ChEBI" id="CHEBI:78529"/>
        <dbReference type="EC" id="2.3.2.3"/>
    </reaction>
</comment>
<keyword evidence="6" id="KW-0808">Transferase</keyword>
<feature type="transmembrane region" description="Helical" evidence="6">
    <location>
        <begin position="261"/>
        <end position="279"/>
    </location>
</feature>
<evidence type="ECO:0000313" key="7">
    <source>
        <dbReference type="EMBL" id="KRN77672.1"/>
    </source>
</evidence>
<keyword evidence="3 6" id="KW-0812">Transmembrane</keyword>
<accession>A0A0R2JKC0</accession>
<dbReference type="EMBL" id="JQCD01000011">
    <property type="protein sequence ID" value="KRN77672.1"/>
    <property type="molecule type" value="Genomic_DNA"/>
</dbReference>
<feature type="transmembrane region" description="Helical" evidence="6">
    <location>
        <begin position="44"/>
        <end position="66"/>
    </location>
</feature>
<evidence type="ECO:0000256" key="3">
    <source>
        <dbReference type="ARBA" id="ARBA00022692"/>
    </source>
</evidence>
<comment type="similarity">
    <text evidence="6">Belongs to the LPG synthase family.</text>
</comment>
<keyword evidence="5 6" id="KW-0472">Membrane</keyword>
<dbReference type="PANTHER" id="PTHR37693:SF1">
    <property type="entry name" value="INTEGRAL MEMBRANE PROTEIN"/>
    <property type="match status" value="1"/>
</dbReference>
<comment type="function">
    <text evidence="6">Catalyzes the transfer of a lysyl group from L-lysyl-tRNA(Lys) to membrane-bound phosphatidylglycerol (PG), which produces lysylphosphatidylglycerol (LPG), a major component of the bacterial membrane with a positive net charge. LPG synthesis contributes to bacterial virulence as it is involved in the resistance mechanism against cationic antimicrobial peptides (CAMP) produces by the host's immune system (defensins, cathelicidins) and by the competing microorganisms.</text>
</comment>
<dbReference type="GO" id="GO:0046677">
    <property type="term" value="P:response to antibiotic"/>
    <property type="evidence" value="ECO:0007669"/>
    <property type="project" value="UniProtKB-KW"/>
</dbReference>